<sequence>MFKSITWSNYYTTVFILLALWYVIIILVYFRKEFFNLLNGKYNIPTRRKKQQTPEEEIPEDQEHTFEELERIVADIRHSIFEEAGNNISKDELLTQLKQRLVNYGGLRQPAFRVAINNFIIQYAESICGVAFSEDELNEAWETLPR</sequence>
<proteinExistence type="predicted"/>
<accession>A0A1G7GJ54</accession>
<dbReference type="EMBL" id="FNAI01000010">
    <property type="protein sequence ID" value="SDE88029.1"/>
    <property type="molecule type" value="Genomic_DNA"/>
</dbReference>
<dbReference type="OrthoDB" id="772690at2"/>
<gene>
    <name evidence="1" type="ORF">SAMN05216464_110165</name>
</gene>
<organism evidence="1 2">
    <name type="scientific">Mucilaginibacter pineti</name>
    <dbReference type="NCBI Taxonomy" id="1391627"/>
    <lineage>
        <taxon>Bacteria</taxon>
        <taxon>Pseudomonadati</taxon>
        <taxon>Bacteroidota</taxon>
        <taxon>Sphingobacteriia</taxon>
        <taxon>Sphingobacteriales</taxon>
        <taxon>Sphingobacteriaceae</taxon>
        <taxon>Mucilaginibacter</taxon>
    </lineage>
</organism>
<evidence type="ECO:0000313" key="2">
    <source>
        <dbReference type="Proteomes" id="UP000199072"/>
    </source>
</evidence>
<dbReference type="Proteomes" id="UP000199072">
    <property type="component" value="Unassembled WGS sequence"/>
</dbReference>
<protein>
    <submittedName>
        <fullName evidence="1">Uncharacterized protein</fullName>
    </submittedName>
</protein>
<dbReference type="RefSeq" id="WP_091152085.1">
    <property type="nucleotide sequence ID" value="NZ_FNAI01000010.1"/>
</dbReference>
<reference evidence="1 2" key="1">
    <citation type="submission" date="2016-10" db="EMBL/GenBank/DDBJ databases">
        <authorList>
            <person name="de Groot N.N."/>
        </authorList>
    </citation>
    <scope>NUCLEOTIDE SEQUENCE [LARGE SCALE GENOMIC DNA]</scope>
    <source>
        <strain evidence="1 2">47C3B</strain>
    </source>
</reference>
<name>A0A1G7GJ54_9SPHI</name>
<dbReference type="AlphaFoldDB" id="A0A1G7GJ54"/>
<keyword evidence="2" id="KW-1185">Reference proteome</keyword>
<dbReference type="STRING" id="1391627.SAMN05216464_110165"/>
<evidence type="ECO:0000313" key="1">
    <source>
        <dbReference type="EMBL" id="SDE88029.1"/>
    </source>
</evidence>